<organism evidence="1 2">
    <name type="scientific">Macrococcus armenti</name>
    <dbReference type="NCBI Taxonomy" id="2875764"/>
    <lineage>
        <taxon>Bacteria</taxon>
        <taxon>Bacillati</taxon>
        <taxon>Bacillota</taxon>
        <taxon>Bacilli</taxon>
        <taxon>Bacillales</taxon>
        <taxon>Staphylococcaceae</taxon>
        <taxon>Macrococcus</taxon>
    </lineage>
</organism>
<accession>A0ABY3ZS69</accession>
<sequence length="143" mass="16942">MRYLHKIELELNRLTSRYPFFKKIAFDAEIIKLVDDLNVDENVKCAIVAIDTSMRMQDFINEDNKDSFVLSTDVLSALFYKYLSQPFYQHDFLVLTDCVSRINELKSIRATITDEIALHNINKQIHYMFIQPYMNNEKVVSYE</sequence>
<name>A0ABY3ZS69_9STAP</name>
<keyword evidence="2" id="KW-1185">Reference proteome</keyword>
<dbReference type="Proteomes" id="UP000830343">
    <property type="component" value="Chromosome"/>
</dbReference>
<reference evidence="1" key="1">
    <citation type="submission" date="2022-03" db="EMBL/GenBank/DDBJ databases">
        <authorList>
            <person name="Vrbovska V."/>
            <person name="Kovarovic V."/>
            <person name="Botka T."/>
            <person name="Pantucek R."/>
        </authorList>
    </citation>
    <scope>NUCLEOTIDE SEQUENCE</scope>
    <source>
        <strain evidence="1">CCM 2609</strain>
    </source>
</reference>
<dbReference type="EMBL" id="CP094348">
    <property type="protein sequence ID" value="UOB19663.1"/>
    <property type="molecule type" value="Genomic_DNA"/>
</dbReference>
<reference evidence="1" key="2">
    <citation type="submission" date="2022-04" db="EMBL/GenBank/DDBJ databases">
        <title>Antimicrobial genetic elements in methicillin-resistant Macrococcus armenti.</title>
        <authorList>
            <person name="Keller J.E."/>
            <person name="Schwendener S."/>
            <person name="Pantucek R."/>
            <person name="Perreten V."/>
        </authorList>
    </citation>
    <scope>NUCLEOTIDE SEQUENCE</scope>
    <source>
        <strain evidence="1">CCM 2609</strain>
    </source>
</reference>
<dbReference type="InterPro" id="IPR054999">
    <property type="entry name" value="HexA"/>
</dbReference>
<protein>
    <submittedName>
        <fullName evidence="1">Uncharacterized protein</fullName>
    </submittedName>
</protein>
<dbReference type="Pfam" id="PF22538">
    <property type="entry name" value="HexPS-like"/>
    <property type="match status" value="1"/>
</dbReference>
<proteinExistence type="predicted"/>
<dbReference type="NCBIfam" id="NF045627">
    <property type="entry name" value="HxpDPsynsmall"/>
    <property type="match status" value="1"/>
</dbReference>
<evidence type="ECO:0000313" key="2">
    <source>
        <dbReference type="Proteomes" id="UP000830343"/>
    </source>
</evidence>
<dbReference type="RefSeq" id="WP_243365067.1">
    <property type="nucleotide sequence ID" value="NZ_CP094348.1"/>
</dbReference>
<evidence type="ECO:0000313" key="1">
    <source>
        <dbReference type="EMBL" id="UOB19663.1"/>
    </source>
</evidence>
<gene>
    <name evidence="1" type="ORF">MRZ06_06300</name>
</gene>
<dbReference type="Gene3D" id="1.20.120.1450">
    <property type="match status" value="1"/>
</dbReference>